<organism evidence="2 3">
    <name type="scientific">Pseudokineococcus marinus</name>
    <dbReference type="NCBI Taxonomy" id="351215"/>
    <lineage>
        <taxon>Bacteria</taxon>
        <taxon>Bacillati</taxon>
        <taxon>Actinomycetota</taxon>
        <taxon>Actinomycetes</taxon>
        <taxon>Kineosporiales</taxon>
        <taxon>Kineosporiaceae</taxon>
        <taxon>Pseudokineococcus</taxon>
    </lineage>
</organism>
<protein>
    <submittedName>
        <fullName evidence="2">DUF808 domain-containing protein</fullName>
    </submittedName>
</protein>
<dbReference type="EMBL" id="JABEMA010000108">
    <property type="protein sequence ID" value="NNH23195.1"/>
    <property type="molecule type" value="Genomic_DNA"/>
</dbReference>
<dbReference type="PIRSF" id="PIRSF016660">
    <property type="entry name" value="YedI"/>
    <property type="match status" value="1"/>
</dbReference>
<feature type="transmembrane region" description="Helical" evidence="1">
    <location>
        <begin position="278"/>
        <end position="303"/>
    </location>
</feature>
<dbReference type="PANTHER" id="PTHR30503:SF3">
    <property type="entry name" value="INNER MEMBRANE PROTEIN YEDI"/>
    <property type="match status" value="1"/>
</dbReference>
<sequence length="323" mass="32766">MSAGLVALLDDVALLARAAAASLDDVGAAAARAGAKTAGVVVDDTAVTPQYVRGLAAEREVPIIRRIAVGSLRNKLLVILPVVLLLSWLLPVALTPLLMVGGAYLCFEGAEKVWGRLRGHGPHAAAGPGGAAALPDEDALVKGAVRTDLVLSAEIMVIALDEVVSEPFLTRAVVLAVVGLAVTVGVYGVVALIVKMDDAGLRLAEAPSAAVARLGRWMVAALPKLLTLLTVVGTAAMLWVGGHLLLVGADELGLTAPYEVVHHAEEAVAEALGAAGPVAGWFVATLAAAVLGLLVGLLVVAAVHAVEVVRHRRGATDGVPSAH</sequence>
<name>A0A849BP32_9ACTN</name>
<comment type="caution">
    <text evidence="2">The sequence shown here is derived from an EMBL/GenBank/DDBJ whole genome shotgun (WGS) entry which is preliminary data.</text>
</comment>
<feature type="transmembrane region" description="Helical" evidence="1">
    <location>
        <begin position="172"/>
        <end position="194"/>
    </location>
</feature>
<evidence type="ECO:0000313" key="2">
    <source>
        <dbReference type="EMBL" id="NNH23195.1"/>
    </source>
</evidence>
<dbReference type="GO" id="GO:0005886">
    <property type="term" value="C:plasma membrane"/>
    <property type="evidence" value="ECO:0007669"/>
    <property type="project" value="TreeGrafter"/>
</dbReference>
<gene>
    <name evidence="2" type="ORF">HLB09_08840</name>
</gene>
<keyword evidence="1" id="KW-0472">Membrane</keyword>
<keyword evidence="3" id="KW-1185">Reference proteome</keyword>
<dbReference type="PANTHER" id="PTHR30503">
    <property type="entry name" value="INNER MEMBRANE PROTEIN YEDI"/>
    <property type="match status" value="1"/>
</dbReference>
<proteinExistence type="predicted"/>
<accession>A0A849BP32</accession>
<evidence type="ECO:0000313" key="3">
    <source>
        <dbReference type="Proteomes" id="UP000555552"/>
    </source>
</evidence>
<feature type="transmembrane region" description="Helical" evidence="1">
    <location>
        <begin position="76"/>
        <end position="94"/>
    </location>
</feature>
<evidence type="ECO:0000256" key="1">
    <source>
        <dbReference type="SAM" id="Phobius"/>
    </source>
</evidence>
<dbReference type="Proteomes" id="UP000555552">
    <property type="component" value="Unassembled WGS sequence"/>
</dbReference>
<dbReference type="AlphaFoldDB" id="A0A849BP32"/>
<dbReference type="RefSeq" id="WP_171203023.1">
    <property type="nucleotide sequence ID" value="NZ_BAAANP010000001.1"/>
</dbReference>
<feature type="transmembrane region" description="Helical" evidence="1">
    <location>
        <begin position="225"/>
        <end position="246"/>
    </location>
</feature>
<reference evidence="2 3" key="1">
    <citation type="submission" date="2020-05" db="EMBL/GenBank/DDBJ databases">
        <title>MicrobeNet Type strains.</title>
        <authorList>
            <person name="Nicholson A.C."/>
        </authorList>
    </citation>
    <scope>NUCLEOTIDE SEQUENCE [LARGE SCALE GENOMIC DNA]</scope>
    <source>
        <strain evidence="2 3">JCM 14547</strain>
    </source>
</reference>
<dbReference type="InterPro" id="IPR008526">
    <property type="entry name" value="YedI"/>
</dbReference>
<dbReference type="Pfam" id="PF05661">
    <property type="entry name" value="DUF808"/>
    <property type="match status" value="1"/>
</dbReference>
<keyword evidence="1" id="KW-1133">Transmembrane helix</keyword>
<keyword evidence="1" id="KW-0812">Transmembrane</keyword>